<keyword evidence="1" id="KW-0732">Signal</keyword>
<comment type="caution">
    <text evidence="2">The sequence shown here is derived from an EMBL/GenBank/DDBJ whole genome shotgun (WGS) entry which is preliminary data.</text>
</comment>
<gene>
    <name evidence="2" type="ORF">GGR27_000978</name>
</gene>
<protein>
    <recommendedName>
        <fullName evidence="4">DUF4832 domain-containing protein</fullName>
    </recommendedName>
</protein>
<evidence type="ECO:0000313" key="2">
    <source>
        <dbReference type="EMBL" id="NJC25497.1"/>
    </source>
</evidence>
<feature type="signal peptide" evidence="1">
    <location>
        <begin position="1"/>
        <end position="17"/>
    </location>
</feature>
<reference evidence="2 3" key="1">
    <citation type="submission" date="2020-03" db="EMBL/GenBank/DDBJ databases">
        <title>Genomic Encyclopedia of Type Strains, Phase IV (KMG-IV): sequencing the most valuable type-strain genomes for metagenomic binning, comparative biology and taxonomic classification.</title>
        <authorList>
            <person name="Goeker M."/>
        </authorList>
    </citation>
    <scope>NUCLEOTIDE SEQUENCE [LARGE SCALE GENOMIC DNA]</scope>
    <source>
        <strain evidence="2 3">DSM 105096</strain>
    </source>
</reference>
<sequence>MFLRSLVLLALFVSAFSCDKSELVDLSQYTVKKPADGIGHYVYALTMPPSIQRGEKLPLAMEWRTVGPAVPQAQQYDMEVRLSGPETKTYFVNSAANTIGEYHLTNWLQYDFVIPSDFPAGEYVVSVRIMDEDGAPQVLGYKDDRLVGESFYRLTTLRVTE</sequence>
<dbReference type="RefSeq" id="WP_168036245.1">
    <property type="nucleotide sequence ID" value="NZ_JAATJH010000001.1"/>
</dbReference>
<dbReference type="PROSITE" id="PS51257">
    <property type="entry name" value="PROKAR_LIPOPROTEIN"/>
    <property type="match status" value="1"/>
</dbReference>
<dbReference type="Proteomes" id="UP000770785">
    <property type="component" value="Unassembled WGS sequence"/>
</dbReference>
<proteinExistence type="predicted"/>
<name>A0ABX0X8F1_9BACT</name>
<keyword evidence="3" id="KW-1185">Reference proteome</keyword>
<organism evidence="2 3">
    <name type="scientific">Neolewinella antarctica</name>
    <dbReference type="NCBI Taxonomy" id="442734"/>
    <lineage>
        <taxon>Bacteria</taxon>
        <taxon>Pseudomonadati</taxon>
        <taxon>Bacteroidota</taxon>
        <taxon>Saprospiria</taxon>
        <taxon>Saprospirales</taxon>
        <taxon>Lewinellaceae</taxon>
        <taxon>Neolewinella</taxon>
    </lineage>
</organism>
<evidence type="ECO:0000256" key="1">
    <source>
        <dbReference type="SAM" id="SignalP"/>
    </source>
</evidence>
<evidence type="ECO:0008006" key="4">
    <source>
        <dbReference type="Google" id="ProtNLM"/>
    </source>
</evidence>
<accession>A0ABX0X8F1</accession>
<dbReference type="EMBL" id="JAATJH010000001">
    <property type="protein sequence ID" value="NJC25497.1"/>
    <property type="molecule type" value="Genomic_DNA"/>
</dbReference>
<evidence type="ECO:0000313" key="3">
    <source>
        <dbReference type="Proteomes" id="UP000770785"/>
    </source>
</evidence>
<feature type="chain" id="PRO_5046678568" description="DUF4832 domain-containing protein" evidence="1">
    <location>
        <begin position="18"/>
        <end position="161"/>
    </location>
</feature>